<feature type="binding site" evidence="16">
    <location>
        <position position="191"/>
    </location>
    <ligand>
        <name>substrate</name>
    </ligand>
</feature>
<dbReference type="SUPFAM" id="SSF53067">
    <property type="entry name" value="Actin-like ATPase domain"/>
    <property type="match status" value="2"/>
</dbReference>
<feature type="binding site" evidence="16">
    <location>
        <begin position="9"/>
        <end position="16"/>
    </location>
    <ligand>
        <name>ATP</name>
        <dbReference type="ChEBI" id="CHEBI:30616"/>
    </ligand>
</feature>
<dbReference type="STRING" id="1121448.DGI_0705"/>
<organism evidence="17 18">
    <name type="scientific">Megalodesulfovibrio gigas (strain ATCC 19364 / DSM 1382 / NCIMB 9332 / VKM B-1759)</name>
    <name type="common">Desulfovibrio gigas</name>
    <dbReference type="NCBI Taxonomy" id="1121448"/>
    <lineage>
        <taxon>Bacteria</taxon>
        <taxon>Pseudomonadati</taxon>
        <taxon>Thermodesulfobacteriota</taxon>
        <taxon>Desulfovibrionia</taxon>
        <taxon>Desulfovibrionales</taxon>
        <taxon>Desulfovibrionaceae</taxon>
        <taxon>Megalodesulfovibrio</taxon>
    </lineage>
</organism>
<evidence type="ECO:0000256" key="10">
    <source>
        <dbReference type="ARBA" id="ARBA00022777"/>
    </source>
</evidence>
<sequence>MKTHRLLFDVGNTTVSVGLTPLDRPDVLTVWQLPSTGPTTPDAFGLSLYGLLQLAGVPRERLAPALACSVAPSFDGILRQACASFLGVAVRFVHQEVPIPLENRYERPSEVGADRLMAAWAVCRLLPAASHLVVDFGTATTLDCVRGSAYLGGLICPGVLSSARALSSQTAKLPQIDLDLKSEVVAPGRSTKESLSQGLVFGFASMIDGLVDKLTPVVQGGLPDAPLVVAAGGLAAAIAPHAARIAHVRPALILEGMALLALDVC</sequence>
<dbReference type="GO" id="GO:0046872">
    <property type="term" value="F:metal ion binding"/>
    <property type="evidence" value="ECO:0007669"/>
    <property type="project" value="UniProtKB-KW"/>
</dbReference>
<evidence type="ECO:0000256" key="12">
    <source>
        <dbReference type="ARBA" id="ARBA00022958"/>
    </source>
</evidence>
<evidence type="ECO:0000256" key="4">
    <source>
        <dbReference type="ARBA" id="ARBA00005225"/>
    </source>
</evidence>
<evidence type="ECO:0000256" key="6">
    <source>
        <dbReference type="ARBA" id="ARBA00012102"/>
    </source>
</evidence>
<proteinExistence type="inferred from homology"/>
<dbReference type="CDD" id="cd24015">
    <property type="entry name" value="ASKHA_NBD_PanK-III"/>
    <property type="match status" value="1"/>
</dbReference>
<evidence type="ECO:0000256" key="7">
    <source>
        <dbReference type="ARBA" id="ARBA00022490"/>
    </source>
</evidence>
<feature type="binding site" evidence="16">
    <location>
        <position position="138"/>
    </location>
    <ligand>
        <name>ATP</name>
        <dbReference type="ChEBI" id="CHEBI:30616"/>
    </ligand>
</feature>
<evidence type="ECO:0000256" key="14">
    <source>
        <dbReference type="ARBA" id="ARBA00038036"/>
    </source>
</evidence>
<evidence type="ECO:0000256" key="5">
    <source>
        <dbReference type="ARBA" id="ARBA00011738"/>
    </source>
</evidence>
<evidence type="ECO:0000256" key="11">
    <source>
        <dbReference type="ARBA" id="ARBA00022840"/>
    </source>
</evidence>
<comment type="cofactor">
    <cofactor evidence="2">
        <name>K(+)</name>
        <dbReference type="ChEBI" id="CHEBI:29103"/>
    </cofactor>
</comment>
<comment type="pathway">
    <text evidence="4 16">Cofactor biosynthesis; coenzyme A biosynthesis; CoA from (R)-pantothenate: step 1/5.</text>
</comment>
<comment type="cofactor">
    <cofactor evidence="16">
        <name>NH4(+)</name>
        <dbReference type="ChEBI" id="CHEBI:28938"/>
    </cofactor>
    <cofactor evidence="16">
        <name>K(+)</name>
        <dbReference type="ChEBI" id="CHEBI:29103"/>
    </cofactor>
    <text evidence="16">A monovalent cation. Ammonium or potassium.</text>
</comment>
<dbReference type="InterPro" id="IPR004619">
    <property type="entry name" value="Type_III_PanK"/>
</dbReference>
<keyword evidence="9 16" id="KW-0547">Nucleotide-binding</keyword>
<evidence type="ECO:0000256" key="9">
    <source>
        <dbReference type="ARBA" id="ARBA00022741"/>
    </source>
</evidence>
<gene>
    <name evidence="16" type="primary">coaX</name>
    <name evidence="17" type="ORF">DGI_0705</name>
</gene>
<keyword evidence="11 16" id="KW-0067">ATP-binding</keyword>
<feature type="binding site" evidence="16">
    <location>
        <position position="105"/>
    </location>
    <ligand>
        <name>substrate</name>
    </ligand>
</feature>
<dbReference type="AlphaFoldDB" id="T2G8L0"/>
<evidence type="ECO:0000256" key="3">
    <source>
        <dbReference type="ARBA" id="ARBA00004496"/>
    </source>
</evidence>
<dbReference type="Gene3D" id="3.30.420.40">
    <property type="match status" value="2"/>
</dbReference>
<dbReference type="GO" id="GO:0004594">
    <property type="term" value="F:pantothenate kinase activity"/>
    <property type="evidence" value="ECO:0007669"/>
    <property type="project" value="UniProtKB-UniRule"/>
</dbReference>
<evidence type="ECO:0000256" key="16">
    <source>
        <dbReference type="HAMAP-Rule" id="MF_01274"/>
    </source>
</evidence>
<dbReference type="NCBIfam" id="TIGR00671">
    <property type="entry name" value="baf"/>
    <property type="match status" value="1"/>
</dbReference>
<dbReference type="InterPro" id="IPR043129">
    <property type="entry name" value="ATPase_NBD"/>
</dbReference>
<comment type="similarity">
    <text evidence="14 16">Belongs to the type III pantothenate kinase family.</text>
</comment>
<dbReference type="EC" id="2.7.1.33" evidence="6 16"/>
<name>T2G8L0_MEGG1</name>
<dbReference type="HOGENOM" id="CLU_066627_1_0_7"/>
<dbReference type="GO" id="GO:0005737">
    <property type="term" value="C:cytoplasm"/>
    <property type="evidence" value="ECO:0007669"/>
    <property type="project" value="UniProtKB-SubCell"/>
</dbReference>
<evidence type="ECO:0000256" key="13">
    <source>
        <dbReference type="ARBA" id="ARBA00022993"/>
    </source>
</evidence>
<comment type="subcellular location">
    <subcellularLocation>
        <location evidence="3 16">Cytoplasm</location>
    </subcellularLocation>
</comment>
<dbReference type="Pfam" id="PF03309">
    <property type="entry name" value="Pan_kinase"/>
    <property type="match status" value="1"/>
</dbReference>
<dbReference type="KEGG" id="dgg:DGI_0705"/>
<accession>T2G8L0</accession>
<feature type="binding site" evidence="16">
    <location>
        <position position="135"/>
    </location>
    <ligand>
        <name>K(+)</name>
        <dbReference type="ChEBI" id="CHEBI:29103"/>
    </ligand>
</feature>
<dbReference type="HAMAP" id="MF_01274">
    <property type="entry name" value="Pantothen_kinase_3"/>
    <property type="match status" value="1"/>
</dbReference>
<keyword evidence="10 16" id="KW-0418">Kinase</keyword>
<keyword evidence="7 16" id="KW-0963">Cytoplasm</keyword>
<keyword evidence="16" id="KW-0479">Metal-binding</keyword>
<dbReference type="NCBIfam" id="NF009855">
    <property type="entry name" value="PRK13321.1"/>
    <property type="match status" value="1"/>
</dbReference>
<dbReference type="RefSeq" id="WP_021759275.1">
    <property type="nucleotide sequence ID" value="NC_022444.1"/>
</dbReference>
<feature type="binding site" evidence="16">
    <location>
        <begin position="112"/>
        <end position="115"/>
    </location>
    <ligand>
        <name>substrate</name>
    </ligand>
</feature>
<dbReference type="PATRIC" id="fig|1121448.10.peg.711"/>
<keyword evidence="12 16" id="KW-0630">Potassium</keyword>
<dbReference type="GO" id="GO:0005524">
    <property type="term" value="F:ATP binding"/>
    <property type="evidence" value="ECO:0007669"/>
    <property type="project" value="UniProtKB-UniRule"/>
</dbReference>
<evidence type="ECO:0000256" key="2">
    <source>
        <dbReference type="ARBA" id="ARBA00001958"/>
    </source>
</evidence>
<evidence type="ECO:0000256" key="15">
    <source>
        <dbReference type="ARBA" id="ARBA00040883"/>
    </source>
</evidence>
<reference evidence="17 18" key="1">
    <citation type="journal article" date="2013" name="J. Bacteriol.">
        <title>Roles of HynAB and Ech, the only two hydrogenases found in the model sulfate reducer Desulfovibrio gigas.</title>
        <authorList>
            <person name="Morais-Silva F.O."/>
            <person name="Santos C.I."/>
            <person name="Rodrigues R."/>
            <person name="Pereira I.A."/>
            <person name="Rodrigues-Pousada C."/>
        </authorList>
    </citation>
    <scope>NUCLEOTIDE SEQUENCE [LARGE SCALE GENOMIC DNA]</scope>
    <source>
        <strain evidence="18">ATCC 19364 / DSM 1382 / NCIMB 9332 / VKM B-1759</strain>
    </source>
</reference>
<dbReference type="PANTHER" id="PTHR34265:SF1">
    <property type="entry name" value="TYPE III PANTOTHENATE KINASE"/>
    <property type="match status" value="1"/>
</dbReference>
<dbReference type="eggNOG" id="COG1521">
    <property type="taxonomic scope" value="Bacteria"/>
</dbReference>
<dbReference type="EMBL" id="CP006585">
    <property type="protein sequence ID" value="AGW12608.1"/>
    <property type="molecule type" value="Genomic_DNA"/>
</dbReference>
<keyword evidence="13 16" id="KW-0173">Coenzyme A biosynthesis</keyword>
<evidence type="ECO:0000256" key="8">
    <source>
        <dbReference type="ARBA" id="ARBA00022679"/>
    </source>
</evidence>
<evidence type="ECO:0000256" key="1">
    <source>
        <dbReference type="ARBA" id="ARBA00001206"/>
    </source>
</evidence>
<evidence type="ECO:0000313" key="17">
    <source>
        <dbReference type="EMBL" id="AGW12608.1"/>
    </source>
</evidence>
<keyword evidence="8 16" id="KW-0808">Transferase</keyword>
<dbReference type="Proteomes" id="UP000016587">
    <property type="component" value="Chromosome"/>
</dbReference>
<protein>
    <recommendedName>
        <fullName evidence="15 16">Type III pantothenate kinase</fullName>
        <ecNumber evidence="6 16">2.7.1.33</ecNumber>
    </recommendedName>
    <alternativeName>
        <fullName evidence="16">PanK-III</fullName>
    </alternativeName>
    <alternativeName>
        <fullName evidence="16">Pantothenic acid kinase</fullName>
    </alternativeName>
</protein>
<evidence type="ECO:0000313" key="18">
    <source>
        <dbReference type="Proteomes" id="UP000016587"/>
    </source>
</evidence>
<comment type="function">
    <text evidence="16">Catalyzes the phosphorylation of pantothenate (Pan), the first step in CoA biosynthesis.</text>
</comment>
<reference evidence="18" key="2">
    <citation type="submission" date="2013-07" db="EMBL/GenBank/DDBJ databases">
        <authorList>
            <person name="Morais-Silva F.O."/>
            <person name="Rezende A.M."/>
            <person name="Pimentel C."/>
            <person name="Resende D.M."/>
            <person name="Santos C.I."/>
            <person name="Clemente C."/>
            <person name="de Oliveira L.M."/>
            <person name="da Silva S.M."/>
            <person name="Costa D.A."/>
            <person name="Varela-Raposo A."/>
            <person name="Horacio E.C.A."/>
            <person name="Matos M."/>
            <person name="Flores O."/>
            <person name="Ruiz J.C."/>
            <person name="Rodrigues-Pousada C."/>
        </authorList>
    </citation>
    <scope>NUCLEOTIDE SEQUENCE [LARGE SCALE GENOMIC DNA]</scope>
    <source>
        <strain evidence="18">ATCC 19364 / DSM 1382 / NCIMB 9332 / VKM B-1759</strain>
    </source>
</reference>
<dbReference type="UniPathway" id="UPA00241">
    <property type="reaction ID" value="UER00352"/>
</dbReference>
<comment type="subunit">
    <text evidence="5 16">Homodimer.</text>
</comment>
<dbReference type="GO" id="GO:0015937">
    <property type="term" value="P:coenzyme A biosynthetic process"/>
    <property type="evidence" value="ECO:0007669"/>
    <property type="project" value="UniProtKB-UniRule"/>
</dbReference>
<dbReference type="OrthoDB" id="9804707at2"/>
<comment type="catalytic activity">
    <reaction evidence="1 16">
        <text>(R)-pantothenate + ATP = (R)-4'-phosphopantothenate + ADP + H(+)</text>
        <dbReference type="Rhea" id="RHEA:16373"/>
        <dbReference type="ChEBI" id="CHEBI:10986"/>
        <dbReference type="ChEBI" id="CHEBI:15378"/>
        <dbReference type="ChEBI" id="CHEBI:29032"/>
        <dbReference type="ChEBI" id="CHEBI:30616"/>
        <dbReference type="ChEBI" id="CHEBI:456216"/>
        <dbReference type="EC" id="2.7.1.33"/>
    </reaction>
</comment>
<feature type="active site" description="Proton acceptor" evidence="16">
    <location>
        <position position="114"/>
    </location>
</feature>
<keyword evidence="18" id="KW-1185">Reference proteome</keyword>
<dbReference type="PANTHER" id="PTHR34265">
    <property type="entry name" value="TYPE III PANTOTHENATE KINASE"/>
    <property type="match status" value="1"/>
</dbReference>